<name>A0A0D8XVP4_DICVI</name>
<evidence type="ECO:0000256" key="2">
    <source>
        <dbReference type="ARBA" id="ARBA00022737"/>
    </source>
</evidence>
<dbReference type="GO" id="GO:0007160">
    <property type="term" value="P:cell-matrix adhesion"/>
    <property type="evidence" value="ECO:0007669"/>
    <property type="project" value="TreeGrafter"/>
</dbReference>
<dbReference type="GO" id="GO:0005178">
    <property type="term" value="F:integrin binding"/>
    <property type="evidence" value="ECO:0007669"/>
    <property type="project" value="TreeGrafter"/>
</dbReference>
<dbReference type="InterPro" id="IPR013517">
    <property type="entry name" value="FG-GAP"/>
</dbReference>
<dbReference type="GO" id="GO:0008305">
    <property type="term" value="C:integrin complex"/>
    <property type="evidence" value="ECO:0007669"/>
    <property type="project" value="InterPro"/>
</dbReference>
<keyword evidence="5" id="KW-0130">Cell adhesion</keyword>
<dbReference type="GO" id="GO:0009897">
    <property type="term" value="C:external side of plasma membrane"/>
    <property type="evidence" value="ECO:0007669"/>
    <property type="project" value="TreeGrafter"/>
</dbReference>
<accession>A0A0D8XVP4</accession>
<keyword evidence="2" id="KW-0677">Repeat</keyword>
<dbReference type="PROSITE" id="PS51470">
    <property type="entry name" value="FG_GAP"/>
    <property type="match status" value="3"/>
</dbReference>
<proteinExistence type="inferred from homology"/>
<dbReference type="InterPro" id="IPR013519">
    <property type="entry name" value="Int_alpha_beta-p"/>
</dbReference>
<evidence type="ECO:0000256" key="3">
    <source>
        <dbReference type="ARBA" id="ARBA00023180"/>
    </source>
</evidence>
<organism evidence="6 7">
    <name type="scientific">Dictyocaulus viviparus</name>
    <name type="common">Bovine lungworm</name>
    <dbReference type="NCBI Taxonomy" id="29172"/>
    <lineage>
        <taxon>Eukaryota</taxon>
        <taxon>Metazoa</taxon>
        <taxon>Ecdysozoa</taxon>
        <taxon>Nematoda</taxon>
        <taxon>Chromadorea</taxon>
        <taxon>Rhabditida</taxon>
        <taxon>Rhabditina</taxon>
        <taxon>Rhabditomorpha</taxon>
        <taxon>Strongyloidea</taxon>
        <taxon>Metastrongylidae</taxon>
        <taxon>Dictyocaulus</taxon>
    </lineage>
</organism>
<keyword evidence="7" id="KW-1185">Reference proteome</keyword>
<keyword evidence="5" id="KW-0675">Receptor</keyword>
<dbReference type="AlphaFoldDB" id="A0A0D8XVP4"/>
<reference evidence="6 7" key="1">
    <citation type="submission" date="2013-11" db="EMBL/GenBank/DDBJ databases">
        <title>Draft genome of the bovine lungworm Dictyocaulus viviparus.</title>
        <authorList>
            <person name="Mitreva M."/>
        </authorList>
    </citation>
    <scope>NUCLEOTIDE SEQUENCE [LARGE SCALE GENOMIC DNA]</scope>
    <source>
        <strain evidence="6 7">HannoverDv2000</strain>
    </source>
</reference>
<dbReference type="Gene3D" id="2.130.10.130">
    <property type="entry name" value="Integrin alpha, N-terminal"/>
    <property type="match status" value="1"/>
</dbReference>
<reference evidence="7" key="2">
    <citation type="journal article" date="2016" name="Sci. Rep.">
        <title>Dictyocaulus viviparus genome, variome and transcriptome elucidate lungworm biology and support future intervention.</title>
        <authorList>
            <person name="McNulty S.N."/>
            <person name="Strube C."/>
            <person name="Rosa B.A."/>
            <person name="Martin J.C."/>
            <person name="Tyagi R."/>
            <person name="Choi Y.J."/>
            <person name="Wang Q."/>
            <person name="Hallsworth Pepin K."/>
            <person name="Zhang X."/>
            <person name="Ozersky P."/>
            <person name="Wilson R.K."/>
            <person name="Sternberg P.W."/>
            <person name="Gasser R.B."/>
            <person name="Mitreva M."/>
        </authorList>
    </citation>
    <scope>NUCLEOTIDE SEQUENCE [LARGE SCALE GENOMIC DNA]</scope>
    <source>
        <strain evidence="7">HannoverDv2000</strain>
    </source>
</reference>
<dbReference type="PANTHER" id="PTHR23220">
    <property type="entry name" value="INTEGRIN ALPHA"/>
    <property type="match status" value="1"/>
</dbReference>
<gene>
    <name evidence="6" type="ORF">DICVIV_06044</name>
</gene>
<dbReference type="InterPro" id="IPR028994">
    <property type="entry name" value="Integrin_alpha_N"/>
</dbReference>
<evidence type="ECO:0000313" key="7">
    <source>
        <dbReference type="Proteomes" id="UP000053766"/>
    </source>
</evidence>
<keyword evidence="1" id="KW-0732">Signal</keyword>
<evidence type="ECO:0000256" key="5">
    <source>
        <dbReference type="RuleBase" id="RU003762"/>
    </source>
</evidence>
<dbReference type="GO" id="GO:0033627">
    <property type="term" value="P:cell adhesion mediated by integrin"/>
    <property type="evidence" value="ECO:0007669"/>
    <property type="project" value="TreeGrafter"/>
</dbReference>
<dbReference type="PANTHER" id="PTHR23220:SF122">
    <property type="entry name" value="INTEGRIN ALPHA-PS1"/>
    <property type="match status" value="1"/>
</dbReference>
<evidence type="ECO:0000313" key="6">
    <source>
        <dbReference type="EMBL" id="KJH47849.1"/>
    </source>
</evidence>
<dbReference type="EMBL" id="KN716290">
    <property type="protein sequence ID" value="KJH47849.1"/>
    <property type="molecule type" value="Genomic_DNA"/>
</dbReference>
<feature type="repeat" description="FG-GAP" evidence="4">
    <location>
        <begin position="56"/>
        <end position="120"/>
    </location>
</feature>
<evidence type="ECO:0000256" key="1">
    <source>
        <dbReference type="ARBA" id="ARBA00022729"/>
    </source>
</evidence>
<dbReference type="PRINTS" id="PR01185">
    <property type="entry name" value="INTEGRINA"/>
</dbReference>
<dbReference type="OrthoDB" id="5317514at2759"/>
<feature type="repeat" description="FG-GAP" evidence="4">
    <location>
        <begin position="416"/>
        <end position="476"/>
    </location>
</feature>
<sequence>MLRLKILHCEAVTNLRSNFVISLLQCFERRIDAEFCTFFIEAYLAKVKLAVIRAFNLDVHAPIYKYGEKDTYFGYTVAEHFKGDEPVVLVGAPRAQSGQVGTNQAGALFACPINTNYYGNGSDWCQLVRAEYENESFYLKSPDSTLTAREVHYLGKNGELLGASLASQGTQKGGALVCAPLMRFHNTSAYTQGVCYELNNDLSLGGTYTTCLQKNLPKLERHNEYGACMEGFSAAYSGNTLVTGLIGAMKWTGGVYARRTEGGIFGTTIEKYTMASEEGSVRSLLAAHDYLGYSVDVGRFGYEKGERITVVSGATRFGQHGAVIFMPFTEERGDLLTFNEDKFLLNGTKMGSAFGYAIEVVDLNNDGFDDLIVGAPFEHRSDAEGHFGGIVYVYYSQGKERNKIYVSQGESLKVFHTPLILKAPGLFSQFGLSITSIGNMDGDKNGFNDFAVGAPFANNGEGAVYIYLGQKSKTDFKKAAAQISPCNHYISIAPYGE</sequence>
<keyword evidence="5" id="KW-0401">Integrin</keyword>
<keyword evidence="3" id="KW-0325">Glycoprotein</keyword>
<dbReference type="SMART" id="SM00191">
    <property type="entry name" value="Int_alpha"/>
    <property type="match status" value="4"/>
</dbReference>
<comment type="similarity">
    <text evidence="5">Belongs to the integrin alpha chain family.</text>
</comment>
<dbReference type="InterPro" id="IPR000413">
    <property type="entry name" value="Integrin_alpha"/>
</dbReference>
<dbReference type="SUPFAM" id="SSF69318">
    <property type="entry name" value="Integrin alpha N-terminal domain"/>
    <property type="match status" value="1"/>
</dbReference>
<dbReference type="GO" id="GO:0007229">
    <property type="term" value="P:integrin-mediated signaling pathway"/>
    <property type="evidence" value="ECO:0007669"/>
    <property type="project" value="UniProtKB-KW"/>
</dbReference>
<evidence type="ECO:0000256" key="4">
    <source>
        <dbReference type="PROSITE-ProRule" id="PRU00803"/>
    </source>
</evidence>
<dbReference type="STRING" id="29172.A0A0D8XVP4"/>
<dbReference type="Pfam" id="PF01839">
    <property type="entry name" value="FG-GAP"/>
    <property type="match status" value="2"/>
</dbReference>
<dbReference type="GO" id="GO:0098609">
    <property type="term" value="P:cell-cell adhesion"/>
    <property type="evidence" value="ECO:0007669"/>
    <property type="project" value="TreeGrafter"/>
</dbReference>
<protein>
    <submittedName>
        <fullName evidence="6">FG-GAP repeat protein</fullName>
    </submittedName>
</protein>
<feature type="repeat" description="FG-GAP" evidence="4">
    <location>
        <begin position="340"/>
        <end position="403"/>
    </location>
</feature>
<comment type="subcellular location">
    <subcellularLocation>
        <location evidence="5">Membrane</location>
        <topology evidence="5">Single-pass type I membrane protein</topology>
    </subcellularLocation>
</comment>
<dbReference type="Proteomes" id="UP000053766">
    <property type="component" value="Unassembled WGS sequence"/>
</dbReference>